<dbReference type="Proteomes" id="UP000318509">
    <property type="component" value="Unassembled WGS sequence"/>
</dbReference>
<reference evidence="8 9" key="1">
    <citation type="journal article" date="2019" name="Nat. Microbiol.">
        <title>Mediterranean grassland soil C-N compound turnover is dependent on rainfall and depth, and is mediated by genomically divergent microorganisms.</title>
        <authorList>
            <person name="Diamond S."/>
            <person name="Andeer P.F."/>
            <person name="Li Z."/>
            <person name="Crits-Christoph A."/>
            <person name="Burstein D."/>
            <person name="Anantharaman K."/>
            <person name="Lane K.R."/>
            <person name="Thomas B.C."/>
            <person name="Pan C."/>
            <person name="Northen T.R."/>
            <person name="Banfield J.F."/>
        </authorList>
    </citation>
    <scope>NUCLEOTIDE SEQUENCE [LARGE SCALE GENOMIC DNA]</scope>
    <source>
        <strain evidence="8">NP_3</strain>
    </source>
</reference>
<evidence type="ECO:0000256" key="5">
    <source>
        <dbReference type="HAMAP-Rule" id="MF_00168"/>
    </source>
</evidence>
<dbReference type="InterPro" id="IPR004803">
    <property type="entry name" value="TGT"/>
</dbReference>
<keyword evidence="5" id="KW-0862">Zinc</keyword>
<dbReference type="EMBL" id="VBAK01000121">
    <property type="protein sequence ID" value="TMI89565.1"/>
    <property type="molecule type" value="Genomic_DNA"/>
</dbReference>
<feature type="region of interest" description="RNA binding" evidence="5">
    <location>
        <begin position="298"/>
        <end position="304"/>
    </location>
</feature>
<feature type="binding site" evidence="5">
    <location>
        <position position="198"/>
    </location>
    <ligand>
        <name>substrate</name>
    </ligand>
</feature>
<keyword evidence="5" id="KW-0479">Metal-binding</keyword>
<comment type="caution">
    <text evidence="8">The sequence shown here is derived from an EMBL/GenBank/DDBJ whole genome shotgun (WGS) entry which is preliminary data.</text>
</comment>
<evidence type="ECO:0000256" key="6">
    <source>
        <dbReference type="SAM" id="MobiDB-lite"/>
    </source>
</evidence>
<dbReference type="InterPro" id="IPR050076">
    <property type="entry name" value="ArchSynthase1/Queuine_TRR"/>
</dbReference>
<feature type="binding site" evidence="5">
    <location>
        <position position="267"/>
    </location>
    <ligand>
        <name>substrate</name>
    </ligand>
</feature>
<feature type="domain" description="tRNA-guanine(15) transglycosylase-like" evidence="7">
    <location>
        <begin position="65"/>
        <end position="418"/>
    </location>
</feature>
<keyword evidence="2 5" id="KW-0808">Transferase</keyword>
<evidence type="ECO:0000256" key="2">
    <source>
        <dbReference type="ARBA" id="ARBA00022679"/>
    </source>
</evidence>
<dbReference type="EC" id="2.4.2.29" evidence="5"/>
<feature type="region of interest" description="RNA binding; important for wobble base 34 recognition" evidence="5">
    <location>
        <begin position="322"/>
        <end position="326"/>
    </location>
</feature>
<dbReference type="GO" id="GO:0005829">
    <property type="term" value="C:cytosol"/>
    <property type="evidence" value="ECO:0007669"/>
    <property type="project" value="TreeGrafter"/>
</dbReference>
<evidence type="ECO:0000259" key="7">
    <source>
        <dbReference type="Pfam" id="PF01702"/>
    </source>
</evidence>
<keyword evidence="4 5" id="KW-0671">Queuosine biosynthesis</keyword>
<comment type="subunit">
    <text evidence="5">Homodimer. Within each dimer, one monomer is responsible for RNA recognition and catalysis, while the other monomer binds to the replacement base PreQ1.</text>
</comment>
<comment type="similarity">
    <text evidence="5">Belongs to the queuine tRNA-ribosyltransferase family.</text>
</comment>
<dbReference type="SUPFAM" id="SSF51713">
    <property type="entry name" value="tRNA-guanine transglycosylase"/>
    <property type="match status" value="1"/>
</dbReference>
<dbReference type="PANTHER" id="PTHR46499">
    <property type="entry name" value="QUEUINE TRNA-RIBOSYLTRANSFERASE"/>
    <property type="match status" value="1"/>
</dbReference>
<dbReference type="GO" id="GO:0008479">
    <property type="term" value="F:tRNA-guanosine(34) queuine transglycosylase activity"/>
    <property type="evidence" value="ECO:0007669"/>
    <property type="project" value="UniProtKB-UniRule"/>
</dbReference>
<dbReference type="GO" id="GO:0008616">
    <property type="term" value="P:tRNA queuosine(34) biosynthetic process"/>
    <property type="evidence" value="ECO:0007669"/>
    <property type="project" value="UniProtKB-UniRule"/>
</dbReference>
<dbReference type="GO" id="GO:0046872">
    <property type="term" value="F:metal ion binding"/>
    <property type="evidence" value="ECO:0007669"/>
    <property type="project" value="UniProtKB-KW"/>
</dbReference>
<dbReference type="HAMAP" id="MF_00168">
    <property type="entry name" value="Q_tRNA_Tgt"/>
    <property type="match status" value="1"/>
</dbReference>
<proteinExistence type="inferred from homology"/>
<dbReference type="InterPro" id="IPR036511">
    <property type="entry name" value="TGT-like_sf"/>
</dbReference>
<dbReference type="InterPro" id="IPR002616">
    <property type="entry name" value="tRNA_ribo_trans-like"/>
</dbReference>
<feature type="binding site" evidence="5">
    <location>
        <position position="357"/>
    </location>
    <ligand>
        <name>Zn(2+)</name>
        <dbReference type="ChEBI" id="CHEBI:29105"/>
    </ligand>
</feature>
<sequence length="460" mass="48866">MPARITRGLTTSWGEGPGGRCGDGGSARSIDPSPFGLPDILPSVLDGILRAVTVRFEVVHVDRETGARAGLLHTPHGTVETPVFMPVGTHGTVRALTPEEVAGAGAQIILANTFHLSLRPGAELIARAGGLHAFMHWDRALLTDSGGYQVFSLPHLRTVSDAGVLFRSPIDGLEVAFSPERVIAIQEALGADIIMPLDVCLGYPADGAETAEAHRRTVLWARRSKAAHTREDQVLFGIVQGGFDLPLRRRAADDTAALGFPGYAIGGLSVGEPKAMTYDLLSAVTERLPAACPRYLMGVGSPPSLVEGARRGVDMFDCVMPTRIGRTGMALTGAGPLSLRRAVFAEDLAPLEPGCPCPACRHYTRAYLRHLFKAGEMLGPRLVSLHNLAFLGRLAAAMRRAIREDRFGSWSRAALAAYDAGGGPGLRREPERPEQGADDRPGGNRPGVAEPSGTLNRPEA</sequence>
<accession>A0A537K1A8</accession>
<evidence type="ECO:0000256" key="3">
    <source>
        <dbReference type="ARBA" id="ARBA00022694"/>
    </source>
</evidence>
<dbReference type="NCBIfam" id="TIGR00449">
    <property type="entry name" value="tgt_general"/>
    <property type="match status" value="1"/>
</dbReference>
<dbReference type="NCBIfam" id="TIGR00430">
    <property type="entry name" value="Q_tRNA_tgt"/>
    <property type="match status" value="1"/>
</dbReference>
<keyword evidence="3 5" id="KW-0819">tRNA processing</keyword>
<evidence type="ECO:0000313" key="8">
    <source>
        <dbReference type="EMBL" id="TMI89565.1"/>
    </source>
</evidence>
<organism evidence="8 9">
    <name type="scientific">Candidatus Segetimicrobium genomatis</name>
    <dbReference type="NCBI Taxonomy" id="2569760"/>
    <lineage>
        <taxon>Bacteria</taxon>
        <taxon>Bacillati</taxon>
        <taxon>Candidatus Sysuimicrobiota</taxon>
        <taxon>Candidatus Sysuimicrobiia</taxon>
        <taxon>Candidatus Sysuimicrobiales</taxon>
        <taxon>Candidatus Segetimicrobiaceae</taxon>
        <taxon>Candidatus Segetimicrobium</taxon>
    </lineage>
</organism>
<comment type="pathway">
    <text evidence="5">tRNA modification; tRNA-queuosine biosynthesis.</text>
</comment>
<feature type="active site" description="Nucleophile" evidence="5">
    <location>
        <position position="317"/>
    </location>
</feature>
<evidence type="ECO:0000313" key="9">
    <source>
        <dbReference type="Proteomes" id="UP000318509"/>
    </source>
</evidence>
<evidence type="ECO:0000256" key="1">
    <source>
        <dbReference type="ARBA" id="ARBA00022676"/>
    </source>
</evidence>
<feature type="binding site" evidence="5">
    <location>
        <position position="240"/>
    </location>
    <ligand>
        <name>substrate</name>
    </ligand>
</feature>
<protein>
    <recommendedName>
        <fullName evidence="5">Queuine tRNA-ribosyltransferase</fullName>
        <ecNumber evidence="5">2.4.2.29</ecNumber>
    </recommendedName>
    <alternativeName>
        <fullName evidence="5">Guanine insertion enzyme</fullName>
    </alternativeName>
    <alternativeName>
        <fullName evidence="5">tRNA-guanine transglycosylase</fullName>
    </alternativeName>
</protein>
<comment type="cofactor">
    <cofactor evidence="5">
        <name>Zn(2+)</name>
        <dbReference type="ChEBI" id="CHEBI:29105"/>
    </cofactor>
    <text evidence="5">Binds 1 zinc ion per subunit.</text>
</comment>
<feature type="binding site" evidence="5">
    <location>
        <position position="360"/>
    </location>
    <ligand>
        <name>Zn(2+)</name>
        <dbReference type="ChEBI" id="CHEBI:29105"/>
    </ligand>
</feature>
<name>A0A537K1A8_9BACT</name>
<feature type="binding site" evidence="5">
    <location>
        <position position="355"/>
    </location>
    <ligand>
        <name>Zn(2+)</name>
        <dbReference type="ChEBI" id="CHEBI:29105"/>
    </ligand>
</feature>
<dbReference type="PANTHER" id="PTHR46499:SF1">
    <property type="entry name" value="QUEUINE TRNA-RIBOSYLTRANSFERASE"/>
    <property type="match status" value="1"/>
</dbReference>
<keyword evidence="1 5" id="KW-0328">Glycosyltransferase</keyword>
<dbReference type="Gene3D" id="3.20.20.105">
    <property type="entry name" value="Queuine tRNA-ribosyltransferase-like"/>
    <property type="match status" value="1"/>
</dbReference>
<dbReference type="UniPathway" id="UPA00392"/>
<dbReference type="AlphaFoldDB" id="A0A537K1A8"/>
<feature type="region of interest" description="Disordered" evidence="6">
    <location>
        <begin position="419"/>
        <end position="460"/>
    </location>
</feature>
<dbReference type="Pfam" id="PF01702">
    <property type="entry name" value="TGT"/>
    <property type="match status" value="1"/>
</dbReference>
<comment type="catalytic activity">
    <reaction evidence="5">
        <text>7-aminomethyl-7-carbaguanine + guanosine(34) in tRNA = 7-aminomethyl-7-carbaguanosine(34) in tRNA + guanine</text>
        <dbReference type="Rhea" id="RHEA:24104"/>
        <dbReference type="Rhea" id="RHEA-COMP:10341"/>
        <dbReference type="Rhea" id="RHEA-COMP:10342"/>
        <dbReference type="ChEBI" id="CHEBI:16235"/>
        <dbReference type="ChEBI" id="CHEBI:58703"/>
        <dbReference type="ChEBI" id="CHEBI:74269"/>
        <dbReference type="ChEBI" id="CHEBI:82833"/>
        <dbReference type="EC" id="2.4.2.29"/>
    </reaction>
</comment>
<gene>
    <name evidence="5 8" type="primary">tgt</name>
    <name evidence="8" type="ORF">E6H00_09440</name>
</gene>
<feature type="binding site" evidence="5">
    <location>
        <position position="386"/>
    </location>
    <ligand>
        <name>Zn(2+)</name>
        <dbReference type="ChEBI" id="CHEBI:29105"/>
    </ligand>
</feature>
<feature type="region of interest" description="Disordered" evidence="6">
    <location>
        <begin position="1"/>
        <end position="29"/>
    </location>
</feature>
<feature type="binding site" evidence="5">
    <location>
        <begin position="144"/>
        <end position="148"/>
    </location>
    <ligand>
        <name>substrate</name>
    </ligand>
</feature>
<feature type="compositionally biased region" description="Basic and acidic residues" evidence="6">
    <location>
        <begin position="426"/>
        <end position="442"/>
    </location>
</feature>
<feature type="compositionally biased region" description="Gly residues" evidence="6">
    <location>
        <begin position="15"/>
        <end position="25"/>
    </location>
</feature>
<evidence type="ECO:0000256" key="4">
    <source>
        <dbReference type="ARBA" id="ARBA00022785"/>
    </source>
</evidence>
<comment type="function">
    <text evidence="5">Catalyzes the base-exchange of a guanine (G) residue with the queuine precursor 7-aminomethyl-7-deazaguanine (PreQ1) at position 34 (anticodon wobble position) in tRNAs with GU(N) anticodons (tRNA-Asp, -Asn, -His and -Tyr). Catalysis occurs through a double-displacement mechanism. The nucleophile active site attacks the C1' of nucleotide 34 to detach the guanine base from the RNA, forming a covalent enzyme-RNA intermediate. The proton acceptor active site deprotonates the incoming PreQ1, allowing a nucleophilic attack on the C1' of the ribose to form the product. After dissociation, two additional enzymatic reactions on the tRNA convert PreQ1 to queuine (Q), resulting in the hypermodified nucleoside queuosine (7-(((4,5-cis-dihydroxy-2-cyclopenten-1-yl)amino)methyl)-7-deazaguanosine).</text>
</comment>
<feature type="active site" description="Proton acceptor" evidence="5">
    <location>
        <position position="144"/>
    </location>
</feature>